<keyword evidence="1" id="KW-0067">ATP-binding</keyword>
<dbReference type="GO" id="GO:0019829">
    <property type="term" value="F:ATPase-coupled monoatomic cation transmembrane transporter activity"/>
    <property type="evidence" value="ECO:0007669"/>
    <property type="project" value="UniProtKB-UniRule"/>
</dbReference>
<sequence length="189" mass="20975">MPLTEGSAPADRCSASGSAAGSTFDVQLDTALTDDRHHPGDDPAAARIEADETDRAAVPSCVVANNVPEAEEDDGPAAVQIKKAPELLQESGLQASVHDILNDGEEDQMFITGYERCLRKTFLCYVGFLLTFGILRLVMHWRRHWLLLATHRECSLERADKVLIHEAYQRKHDLYYVKDVITLSGDVIR</sequence>
<feature type="domain" description="P5B-type ATPase N-terminal" evidence="3">
    <location>
        <begin position="105"/>
        <end position="179"/>
    </location>
</feature>
<keyword evidence="5" id="KW-1185">Reference proteome</keyword>
<evidence type="ECO:0000313" key="5">
    <source>
        <dbReference type="Proteomes" id="UP000076408"/>
    </source>
</evidence>
<dbReference type="GO" id="GO:0005524">
    <property type="term" value="F:ATP binding"/>
    <property type="evidence" value="ECO:0007669"/>
    <property type="project" value="UniProtKB-UniRule"/>
</dbReference>
<dbReference type="GO" id="GO:0046872">
    <property type="term" value="F:metal ion binding"/>
    <property type="evidence" value="ECO:0007669"/>
    <property type="project" value="UniProtKB-UniRule"/>
</dbReference>
<name>A0A182YS84_ANOST</name>
<keyword evidence="1" id="KW-0460">Magnesium</keyword>
<feature type="region of interest" description="Disordered" evidence="2">
    <location>
        <begin position="1"/>
        <end position="46"/>
    </location>
</feature>
<keyword evidence="1" id="KW-1133">Transmembrane helix</keyword>
<dbReference type="AlphaFoldDB" id="A0A182YS84"/>
<reference evidence="5" key="1">
    <citation type="journal article" date="2014" name="Genome Biol.">
        <title>Genome analysis of a major urban malaria vector mosquito, Anopheles stephensi.</title>
        <authorList>
            <person name="Jiang X."/>
            <person name="Peery A."/>
            <person name="Hall A.B."/>
            <person name="Sharma A."/>
            <person name="Chen X.G."/>
            <person name="Waterhouse R.M."/>
            <person name="Komissarov A."/>
            <person name="Riehle M.M."/>
            <person name="Shouche Y."/>
            <person name="Sharakhova M.V."/>
            <person name="Lawson D."/>
            <person name="Pakpour N."/>
            <person name="Arensburger P."/>
            <person name="Davidson V.L."/>
            <person name="Eiglmeier K."/>
            <person name="Emrich S."/>
            <person name="George P."/>
            <person name="Kennedy R.C."/>
            <person name="Mane S.P."/>
            <person name="Maslen G."/>
            <person name="Oringanje C."/>
            <person name="Qi Y."/>
            <person name="Settlage R."/>
            <person name="Tojo M."/>
            <person name="Tubio J.M."/>
            <person name="Unger M.F."/>
            <person name="Wang B."/>
            <person name="Vernick K.D."/>
            <person name="Ribeiro J.M."/>
            <person name="James A.A."/>
            <person name="Michel K."/>
            <person name="Riehle M.A."/>
            <person name="Luckhart S."/>
            <person name="Sharakhov I.V."/>
            <person name="Tu Z."/>
        </authorList>
    </citation>
    <scope>NUCLEOTIDE SEQUENCE [LARGE SCALE GENOMIC DNA]</scope>
    <source>
        <strain evidence="5">Indian</strain>
    </source>
</reference>
<keyword evidence="1" id="KW-0812">Transmembrane</keyword>
<dbReference type="EnsemblMetazoa" id="ASTEI11320-RA">
    <property type="protein sequence ID" value="ASTEI11320-PA"/>
    <property type="gene ID" value="ASTEI11320"/>
</dbReference>
<dbReference type="VEuPathDB" id="VectorBase:ASTEI11320"/>
<keyword evidence="1" id="KW-0479">Metal-binding</keyword>
<organism evidence="4 5">
    <name type="scientific">Anopheles stephensi</name>
    <name type="common">Indo-Pakistan malaria mosquito</name>
    <dbReference type="NCBI Taxonomy" id="30069"/>
    <lineage>
        <taxon>Eukaryota</taxon>
        <taxon>Metazoa</taxon>
        <taxon>Ecdysozoa</taxon>
        <taxon>Arthropoda</taxon>
        <taxon>Hexapoda</taxon>
        <taxon>Insecta</taxon>
        <taxon>Pterygota</taxon>
        <taxon>Neoptera</taxon>
        <taxon>Endopterygota</taxon>
        <taxon>Diptera</taxon>
        <taxon>Nematocera</taxon>
        <taxon>Culicoidea</taxon>
        <taxon>Culicidae</taxon>
        <taxon>Anophelinae</taxon>
        <taxon>Anopheles</taxon>
    </lineage>
</organism>
<proteinExistence type="inferred from homology"/>
<reference evidence="4" key="2">
    <citation type="submission" date="2020-05" db="UniProtKB">
        <authorList>
            <consortium name="EnsemblMetazoa"/>
        </authorList>
    </citation>
    <scope>IDENTIFICATION</scope>
    <source>
        <strain evidence="4">Indian</strain>
    </source>
</reference>
<protein>
    <recommendedName>
        <fullName evidence="1">Cation-transporting ATPase</fullName>
        <ecNumber evidence="1">7.2.2.-</ecNumber>
    </recommendedName>
</protein>
<feature type="transmembrane region" description="Helical" evidence="1">
    <location>
        <begin position="122"/>
        <end position="139"/>
    </location>
</feature>
<dbReference type="STRING" id="30069.A0A182YS84"/>
<dbReference type="GO" id="GO:0016020">
    <property type="term" value="C:membrane"/>
    <property type="evidence" value="ECO:0007669"/>
    <property type="project" value="UniProtKB-SubCell"/>
</dbReference>
<keyword evidence="1" id="KW-1278">Translocase</keyword>
<keyword evidence="1" id="KW-0547">Nucleotide-binding</keyword>
<keyword evidence="1" id="KW-0472">Membrane</keyword>
<evidence type="ECO:0000313" key="4">
    <source>
        <dbReference type="EnsemblMetazoa" id="ASTEI11320-PA"/>
    </source>
</evidence>
<comment type="similarity">
    <text evidence="1">Belongs to the cation transport ATPase (P-type) (TC 3.A.3) family. Type V subfamily.</text>
</comment>
<evidence type="ECO:0000259" key="3">
    <source>
        <dbReference type="Pfam" id="PF12409"/>
    </source>
</evidence>
<evidence type="ECO:0000256" key="1">
    <source>
        <dbReference type="RuleBase" id="RU362082"/>
    </source>
</evidence>
<accession>A0A182YS84</accession>
<comment type="caution">
    <text evidence="1">Lacks conserved residue(s) required for the propagation of feature annotation.</text>
</comment>
<evidence type="ECO:0000256" key="2">
    <source>
        <dbReference type="SAM" id="MobiDB-lite"/>
    </source>
</evidence>
<feature type="compositionally biased region" description="Polar residues" evidence="2">
    <location>
        <begin position="15"/>
        <end position="25"/>
    </location>
</feature>
<dbReference type="InterPro" id="IPR047819">
    <property type="entry name" value="P5A-ATPase_N"/>
</dbReference>
<dbReference type="Proteomes" id="UP000076408">
    <property type="component" value="Unassembled WGS sequence"/>
</dbReference>
<dbReference type="EC" id="7.2.2.-" evidence="1"/>
<dbReference type="VEuPathDB" id="VectorBase:ASTEI20_033206"/>
<dbReference type="Pfam" id="PF12409">
    <property type="entry name" value="P5-ATPase"/>
    <property type="match status" value="1"/>
</dbReference>
<comment type="subcellular location">
    <subcellularLocation>
        <location evidence="1">Membrane</location>
        <topology evidence="1">Multi-pass membrane protein</topology>
    </subcellularLocation>
</comment>
<comment type="catalytic activity">
    <reaction evidence="1">
        <text>ATP + H2O = ADP + phosphate + H(+)</text>
        <dbReference type="Rhea" id="RHEA:13065"/>
        <dbReference type="ChEBI" id="CHEBI:15377"/>
        <dbReference type="ChEBI" id="CHEBI:15378"/>
        <dbReference type="ChEBI" id="CHEBI:30616"/>
        <dbReference type="ChEBI" id="CHEBI:43474"/>
        <dbReference type="ChEBI" id="CHEBI:456216"/>
    </reaction>
</comment>